<proteinExistence type="predicted"/>
<organism evidence="1 2">
    <name type="scientific">Opisthorchis viverrini</name>
    <name type="common">Southeast Asian liver fluke</name>
    <dbReference type="NCBI Taxonomy" id="6198"/>
    <lineage>
        <taxon>Eukaryota</taxon>
        <taxon>Metazoa</taxon>
        <taxon>Spiralia</taxon>
        <taxon>Lophotrochozoa</taxon>
        <taxon>Platyhelminthes</taxon>
        <taxon>Trematoda</taxon>
        <taxon>Digenea</taxon>
        <taxon>Opisthorchiida</taxon>
        <taxon>Opisthorchiata</taxon>
        <taxon>Opisthorchiidae</taxon>
        <taxon>Opisthorchis</taxon>
    </lineage>
</organism>
<dbReference type="Proteomes" id="UP000243686">
    <property type="component" value="Unassembled WGS sequence"/>
</dbReference>
<dbReference type="PANTHER" id="PTHR12984:SF6">
    <property type="entry name" value="SCY1-LIKE PROTEIN 2"/>
    <property type="match status" value="1"/>
</dbReference>
<evidence type="ECO:0000313" key="2">
    <source>
        <dbReference type="Proteomes" id="UP000243686"/>
    </source>
</evidence>
<protein>
    <submittedName>
        <fullName evidence="1">Uncharacterized protein</fullName>
    </submittedName>
</protein>
<evidence type="ECO:0000313" key="1">
    <source>
        <dbReference type="EMBL" id="OON21180.1"/>
    </source>
</evidence>
<reference evidence="1 2" key="1">
    <citation type="submission" date="2015-03" db="EMBL/GenBank/DDBJ databases">
        <title>Draft genome of the nematode, Opisthorchis viverrini.</title>
        <authorList>
            <person name="Mitreva M."/>
        </authorList>
    </citation>
    <scope>NUCLEOTIDE SEQUENCE [LARGE SCALE GENOMIC DNA]</scope>
    <source>
        <strain evidence="1">Khon Kaen</strain>
    </source>
</reference>
<dbReference type="InterPro" id="IPR051177">
    <property type="entry name" value="CIK-Related_Protein"/>
</dbReference>
<dbReference type="EMBL" id="KV892243">
    <property type="protein sequence ID" value="OON21180.1"/>
    <property type="molecule type" value="Genomic_DNA"/>
</dbReference>
<sequence length="79" mass="9068">MLPLLSIYRLAFSHEKLGISREKLATRVLPHLIPLSIEGSLNLKQYLAFAELIRDMCSQLEREQKAKLEQLHGIAEEPK</sequence>
<gene>
    <name evidence="1" type="ORF">X801_02927</name>
</gene>
<keyword evidence="2" id="KW-1185">Reference proteome</keyword>
<dbReference type="AlphaFoldDB" id="A0A1S8X389"/>
<dbReference type="PANTHER" id="PTHR12984">
    <property type="entry name" value="SCY1-RELATED S/T PROTEIN KINASE-LIKE"/>
    <property type="match status" value="1"/>
</dbReference>
<accession>A0A1S8X389</accession>
<name>A0A1S8X389_OPIVI</name>